<dbReference type="InterPro" id="IPR009711">
    <property type="entry name" value="UPF0473"/>
</dbReference>
<comment type="caution">
    <text evidence="3">The sequence shown here is derived from an EMBL/GenBank/DDBJ whole genome shotgun (WGS) entry which is preliminary data.</text>
</comment>
<proteinExistence type="inferred from homology"/>
<dbReference type="EMBL" id="RAPK01000009">
    <property type="protein sequence ID" value="RKD73078.1"/>
    <property type="molecule type" value="Genomic_DNA"/>
</dbReference>
<gene>
    <name evidence="3" type="ORF">ATL39_2280</name>
</gene>
<dbReference type="NCBIfam" id="NF010222">
    <property type="entry name" value="PRK13678.2-5"/>
    <property type="match status" value="1"/>
</dbReference>
<evidence type="ECO:0000256" key="1">
    <source>
        <dbReference type="ARBA" id="ARBA00008439"/>
    </source>
</evidence>
<protein>
    <recommendedName>
        <fullName evidence="2">UPF0473 protein ATL39_2280</fullName>
    </recommendedName>
</protein>
<sequence>MSEEETERIVIPDEEGNEHLFDVLFTFPIEELGHSYIVVTASGNQESEDEEIEILAFRYQEGEDEDDIALEEIETDEEWDMVEEMINTLADMEE</sequence>
<dbReference type="Proteomes" id="UP000285120">
    <property type="component" value="Unassembled WGS sequence"/>
</dbReference>
<accession>A0A419V3K4</accession>
<dbReference type="Pfam" id="PF06949">
    <property type="entry name" value="DUF1292"/>
    <property type="match status" value="1"/>
</dbReference>
<dbReference type="OrthoDB" id="2086132at2"/>
<organism evidence="3 4">
    <name type="scientific">Sinobaca qinghaiensis</name>
    <dbReference type="NCBI Taxonomy" id="342944"/>
    <lineage>
        <taxon>Bacteria</taxon>
        <taxon>Bacillati</taxon>
        <taxon>Bacillota</taxon>
        <taxon>Bacilli</taxon>
        <taxon>Bacillales</taxon>
        <taxon>Sporolactobacillaceae</taxon>
        <taxon>Sinobaca</taxon>
    </lineage>
</organism>
<comment type="similarity">
    <text evidence="1 2">Belongs to the UPF0473 family.</text>
</comment>
<dbReference type="RefSeq" id="WP_120193459.1">
    <property type="nucleotide sequence ID" value="NZ_RAPK01000009.1"/>
</dbReference>
<evidence type="ECO:0000313" key="4">
    <source>
        <dbReference type="Proteomes" id="UP000285120"/>
    </source>
</evidence>
<dbReference type="PANTHER" id="PTHR40066:SF1">
    <property type="entry name" value="UPF0473 PROTEIN CBO2561_CLC_2432"/>
    <property type="match status" value="1"/>
</dbReference>
<reference evidence="3 4" key="1">
    <citation type="submission" date="2018-09" db="EMBL/GenBank/DDBJ databases">
        <title>Genomic Encyclopedia of Archaeal and Bacterial Type Strains, Phase II (KMG-II): from individual species to whole genera.</title>
        <authorList>
            <person name="Goeker M."/>
        </authorList>
    </citation>
    <scope>NUCLEOTIDE SEQUENCE [LARGE SCALE GENOMIC DNA]</scope>
    <source>
        <strain evidence="3 4">DSM 17008</strain>
    </source>
</reference>
<dbReference type="PANTHER" id="PTHR40066">
    <property type="entry name" value="UPF0473 PROTEIN CBO2561/CLC_2432"/>
    <property type="match status" value="1"/>
</dbReference>
<name>A0A419V3K4_9BACL</name>
<evidence type="ECO:0000313" key="3">
    <source>
        <dbReference type="EMBL" id="RKD73078.1"/>
    </source>
</evidence>
<dbReference type="AlphaFoldDB" id="A0A419V3K4"/>
<evidence type="ECO:0000256" key="2">
    <source>
        <dbReference type="HAMAP-Rule" id="MF_01448"/>
    </source>
</evidence>
<keyword evidence="4" id="KW-1185">Reference proteome</keyword>
<dbReference type="HAMAP" id="MF_01448">
    <property type="entry name" value="UPF0473"/>
    <property type="match status" value="1"/>
</dbReference>